<name>A0A3E2WZQ7_9FIRM</name>
<proteinExistence type="predicted"/>
<feature type="domain" description="Helicase-associated" evidence="1">
    <location>
        <begin position="81"/>
        <end position="142"/>
    </location>
</feature>
<sequence>MSRIYSRQTWDEWYLCAKNYFEEYGDLLVPYNYITADGYRLGRWIERQRARYNGVLANPVDLDEQAALEKIGMVWKLENRLAWDEWIFIAGEYYNEYGNLEVHKDYMAHGYRLGNWIREQRKKRKSGKLTEKQIRDLDRYGMIWSCYERRDWNDWYALAAEYFQQNGNLLVPLTYKTKRGERLGLWVFVQRERYNGNGERKPLNMAQIQALDRLSMIWKLDNVRAEKWDAMYQWVSDYKRENDRLPLRRDLKAPDGRSMGNWISVQRTALRKGKIPAAKAKRLEALEIYPL</sequence>
<feature type="domain" description="Helicase-associated" evidence="1">
    <location>
        <begin position="7"/>
        <end position="73"/>
    </location>
</feature>
<dbReference type="GeneID" id="93335121"/>
<dbReference type="Proteomes" id="UP000261111">
    <property type="component" value="Unassembled WGS sequence"/>
</dbReference>
<dbReference type="EMBL" id="QVIA01000004">
    <property type="protein sequence ID" value="RGC34038.1"/>
    <property type="molecule type" value="Genomic_DNA"/>
</dbReference>
<dbReference type="Pfam" id="PF03457">
    <property type="entry name" value="HA"/>
    <property type="match status" value="4"/>
</dbReference>
<dbReference type="Gene3D" id="6.10.140.530">
    <property type="match status" value="4"/>
</dbReference>
<dbReference type="AlphaFoldDB" id="A0A3E2WZQ7"/>
<protein>
    <recommendedName>
        <fullName evidence="1">Helicase-associated domain-containing protein</fullName>
    </recommendedName>
</protein>
<dbReference type="RefSeq" id="WP_025656698.1">
    <property type="nucleotide sequence ID" value="NZ_QVIA01000004.1"/>
</dbReference>
<dbReference type="PANTHER" id="PTHR33418">
    <property type="entry name" value="HELICASE-ASSOCIATED"/>
    <property type="match status" value="1"/>
</dbReference>
<gene>
    <name evidence="2" type="ORF">DWX41_04500</name>
</gene>
<dbReference type="PANTHER" id="PTHR33418:SF1">
    <property type="entry name" value="HELICASE-ASSOCIATED DOMAIN-CONTAINING PROTEIN"/>
    <property type="match status" value="1"/>
</dbReference>
<evidence type="ECO:0000313" key="3">
    <source>
        <dbReference type="Proteomes" id="UP000261111"/>
    </source>
</evidence>
<dbReference type="InterPro" id="IPR005114">
    <property type="entry name" value="Helicase_assoc"/>
</dbReference>
<comment type="caution">
    <text evidence="2">The sequence shown here is derived from an EMBL/GenBank/DDBJ whole genome shotgun (WGS) entry which is preliminary data.</text>
</comment>
<evidence type="ECO:0000313" key="2">
    <source>
        <dbReference type="EMBL" id="RGC34038.1"/>
    </source>
</evidence>
<reference evidence="2 3" key="1">
    <citation type="submission" date="2018-08" db="EMBL/GenBank/DDBJ databases">
        <title>A genome reference for cultivated species of the human gut microbiota.</title>
        <authorList>
            <person name="Zou Y."/>
            <person name="Xue W."/>
            <person name="Luo G."/>
        </authorList>
    </citation>
    <scope>NUCLEOTIDE SEQUENCE [LARGE SCALE GENOMIC DNA]</scope>
    <source>
        <strain evidence="2 3">AF19-21</strain>
    </source>
</reference>
<organism evidence="2 3">
    <name type="scientific">Hungatella hathewayi</name>
    <dbReference type="NCBI Taxonomy" id="154046"/>
    <lineage>
        <taxon>Bacteria</taxon>
        <taxon>Bacillati</taxon>
        <taxon>Bacillota</taxon>
        <taxon>Clostridia</taxon>
        <taxon>Lachnospirales</taxon>
        <taxon>Lachnospiraceae</taxon>
        <taxon>Hungatella</taxon>
    </lineage>
</organism>
<accession>A0A3E2WZQ7</accession>
<evidence type="ECO:0000259" key="1">
    <source>
        <dbReference type="Pfam" id="PF03457"/>
    </source>
</evidence>
<feature type="domain" description="Helicase-associated" evidence="1">
    <location>
        <begin position="225"/>
        <end position="286"/>
    </location>
</feature>
<feature type="domain" description="Helicase-associated" evidence="1">
    <location>
        <begin position="149"/>
        <end position="215"/>
    </location>
</feature>